<dbReference type="EMBL" id="DRNH01000230">
    <property type="protein sequence ID" value="HFB53928.1"/>
    <property type="molecule type" value="Genomic_DNA"/>
</dbReference>
<comment type="subunit">
    <text evidence="12">F-type ATPases have 2 components, F(1) - the catalytic core - and F(0) - the membrane proton channel. F(1) has five subunits: alpha(3), beta(3), gamma(1), delta(1), epsilon(1). F(0) has three main subunits: a(1), b(2) and c(10-14). The alpha and beta chains form an alternating ring which encloses part of the gamma chain. F(1) is attached to F(0) by a central stalk formed by the gamma and epsilon chains, while a peripheral stalk is formed by the delta and b chains.</text>
</comment>
<evidence type="ECO:0000256" key="9">
    <source>
        <dbReference type="ARBA" id="ARBA00025198"/>
    </source>
</evidence>
<keyword evidence="14" id="KW-0732">Signal</keyword>
<keyword evidence="7 12" id="KW-0472">Membrane</keyword>
<dbReference type="GO" id="GO:0005886">
    <property type="term" value="C:plasma membrane"/>
    <property type="evidence" value="ECO:0007669"/>
    <property type="project" value="UniProtKB-SubCell"/>
</dbReference>
<evidence type="ECO:0000256" key="3">
    <source>
        <dbReference type="ARBA" id="ARBA00022692"/>
    </source>
</evidence>
<evidence type="ECO:0000256" key="11">
    <source>
        <dbReference type="ARBA" id="ARBA00037847"/>
    </source>
</evidence>
<comment type="function">
    <text evidence="10">Component of the F(0) channel, it forms part of the peripheral stalk, linking F(1) to F(0). The b'-subunit is a diverged and duplicated form of b found in plants and photosynthetic bacteria.</text>
</comment>
<evidence type="ECO:0000256" key="2">
    <source>
        <dbReference type="ARBA" id="ARBA00022547"/>
    </source>
</evidence>
<keyword evidence="8 12" id="KW-0066">ATP synthesis</keyword>
<feature type="chain" id="PRO_5027832633" description="ATP synthase subunit b" evidence="14">
    <location>
        <begin position="18"/>
        <end position="170"/>
    </location>
</feature>
<dbReference type="HAMAP" id="MF_01398">
    <property type="entry name" value="ATP_synth_b_bprime"/>
    <property type="match status" value="1"/>
</dbReference>
<comment type="caution">
    <text evidence="15">The sequence shown here is derived from an EMBL/GenBank/DDBJ whole genome shotgun (WGS) entry which is preliminary data.</text>
</comment>
<evidence type="ECO:0000256" key="7">
    <source>
        <dbReference type="ARBA" id="ARBA00023136"/>
    </source>
</evidence>
<name>A0A7C3C492_9BACT</name>
<comment type="similarity">
    <text evidence="12 13">Belongs to the ATPase B chain family.</text>
</comment>
<keyword evidence="5 12" id="KW-1133">Transmembrane helix</keyword>
<keyword evidence="2 12" id="KW-0138">CF(0)</keyword>
<keyword evidence="4 12" id="KW-0375">Hydrogen ion transport</keyword>
<comment type="subcellular location">
    <subcellularLocation>
        <location evidence="12">Cell membrane</location>
        <topology evidence="12">Single-pass membrane protein</topology>
    </subcellularLocation>
    <subcellularLocation>
        <location evidence="11">Endomembrane system</location>
        <topology evidence="11">Single-pass membrane protein</topology>
    </subcellularLocation>
</comment>
<dbReference type="NCBIfam" id="NF006292">
    <property type="entry name" value="PRK08475.1"/>
    <property type="match status" value="1"/>
</dbReference>
<sequence length="170" mass="19176">MSRILVLMLMISTYALASEAEHAGTDIVQRTVNFLLFAGLIWYLVGEPVKNFFASRSQGIADELKKVQEKLDESIALKKEALTKIAEAEKFAEELAVNSKKENKILNDSIMQQCEVELEALVKQHASKKEFEQRNMVRDVVETIVAETLDQSSEIFDREAMANVILKKVA</sequence>
<dbReference type="AlphaFoldDB" id="A0A7C3C492"/>
<evidence type="ECO:0000256" key="6">
    <source>
        <dbReference type="ARBA" id="ARBA00023065"/>
    </source>
</evidence>
<evidence type="ECO:0000313" key="15">
    <source>
        <dbReference type="EMBL" id="HFB53928.1"/>
    </source>
</evidence>
<evidence type="ECO:0000256" key="10">
    <source>
        <dbReference type="ARBA" id="ARBA00025614"/>
    </source>
</evidence>
<dbReference type="InterPro" id="IPR002146">
    <property type="entry name" value="ATP_synth_b/b'su_bac/chlpt"/>
</dbReference>
<evidence type="ECO:0000256" key="1">
    <source>
        <dbReference type="ARBA" id="ARBA00022448"/>
    </source>
</evidence>
<keyword evidence="12" id="KW-1003">Cell membrane</keyword>
<accession>A0A7C3C492</accession>
<keyword evidence="6 12" id="KW-0406">Ion transport</keyword>
<evidence type="ECO:0000256" key="12">
    <source>
        <dbReference type="HAMAP-Rule" id="MF_01398"/>
    </source>
</evidence>
<dbReference type="GO" id="GO:0046933">
    <property type="term" value="F:proton-transporting ATP synthase activity, rotational mechanism"/>
    <property type="evidence" value="ECO:0007669"/>
    <property type="project" value="UniProtKB-UniRule"/>
</dbReference>
<evidence type="ECO:0000256" key="8">
    <source>
        <dbReference type="ARBA" id="ARBA00023310"/>
    </source>
</evidence>
<keyword evidence="1 12" id="KW-0813">Transport</keyword>
<dbReference type="Pfam" id="PF00430">
    <property type="entry name" value="ATP-synt_B"/>
    <property type="match status" value="1"/>
</dbReference>
<comment type="function">
    <text evidence="9 12">F(1)F(0) ATP synthase produces ATP from ADP in the presence of a proton or sodium gradient. F-type ATPases consist of two structural domains, F(1) containing the extramembraneous catalytic core and F(0) containing the membrane proton channel, linked together by a central stalk and a peripheral stalk. During catalysis, ATP synthesis in the catalytic domain of F(1) is coupled via a rotary mechanism of the central stalk subunits to proton translocation.</text>
</comment>
<evidence type="ECO:0000256" key="4">
    <source>
        <dbReference type="ARBA" id="ARBA00022781"/>
    </source>
</evidence>
<evidence type="ECO:0000256" key="5">
    <source>
        <dbReference type="ARBA" id="ARBA00022989"/>
    </source>
</evidence>
<proteinExistence type="inferred from homology"/>
<evidence type="ECO:0000256" key="13">
    <source>
        <dbReference type="RuleBase" id="RU003848"/>
    </source>
</evidence>
<feature type="signal peptide" evidence="14">
    <location>
        <begin position="1"/>
        <end position="17"/>
    </location>
</feature>
<keyword evidence="3 12" id="KW-0812">Transmembrane</keyword>
<dbReference type="Proteomes" id="UP000886390">
    <property type="component" value="Unassembled WGS sequence"/>
</dbReference>
<protein>
    <recommendedName>
        <fullName evidence="12">ATP synthase subunit b</fullName>
    </recommendedName>
    <alternativeName>
        <fullName evidence="12">ATP synthase F(0) sector subunit b</fullName>
    </alternativeName>
    <alternativeName>
        <fullName evidence="12">ATPase subunit I</fullName>
    </alternativeName>
    <alternativeName>
        <fullName evidence="12">F-type ATPase subunit b</fullName>
        <shortName evidence="12">F-ATPase subunit b</shortName>
    </alternativeName>
</protein>
<dbReference type="GO" id="GO:0045259">
    <property type="term" value="C:proton-transporting ATP synthase complex"/>
    <property type="evidence" value="ECO:0007669"/>
    <property type="project" value="UniProtKB-KW"/>
</dbReference>
<dbReference type="GO" id="GO:0012505">
    <property type="term" value="C:endomembrane system"/>
    <property type="evidence" value="ECO:0007669"/>
    <property type="project" value="UniProtKB-SubCell"/>
</dbReference>
<evidence type="ECO:0000256" key="14">
    <source>
        <dbReference type="SAM" id="SignalP"/>
    </source>
</evidence>
<dbReference type="CDD" id="cd06503">
    <property type="entry name" value="ATP-synt_Fo_b"/>
    <property type="match status" value="1"/>
</dbReference>
<reference evidence="15" key="1">
    <citation type="journal article" date="2020" name="mSystems">
        <title>Genome- and Community-Level Interaction Insights into Carbon Utilization and Element Cycling Functions of Hydrothermarchaeota in Hydrothermal Sediment.</title>
        <authorList>
            <person name="Zhou Z."/>
            <person name="Liu Y."/>
            <person name="Xu W."/>
            <person name="Pan J."/>
            <person name="Luo Z.H."/>
            <person name="Li M."/>
        </authorList>
    </citation>
    <scope>NUCLEOTIDE SEQUENCE [LARGE SCALE GENOMIC DNA]</scope>
    <source>
        <strain evidence="15">HyVt-507</strain>
    </source>
</reference>
<organism evidence="15">
    <name type="scientific">Sulfurimonas autotrophica</name>
    <dbReference type="NCBI Taxonomy" id="202747"/>
    <lineage>
        <taxon>Bacteria</taxon>
        <taxon>Pseudomonadati</taxon>
        <taxon>Campylobacterota</taxon>
        <taxon>Epsilonproteobacteria</taxon>
        <taxon>Campylobacterales</taxon>
        <taxon>Sulfurimonadaceae</taxon>
        <taxon>Sulfurimonas</taxon>
    </lineage>
</organism>
<gene>
    <name evidence="12" type="primary">atpF</name>
    <name evidence="15" type="ORF">ENJ67_04280</name>
</gene>